<feature type="chain" id="PRO_5043427729" description="Galectin" evidence="3">
    <location>
        <begin position="39"/>
        <end position="273"/>
    </location>
</feature>
<accession>A0AAV3Y2U1</accession>
<gene>
    <name evidence="5" type="ORF">PoB_000307300</name>
</gene>
<evidence type="ECO:0000256" key="2">
    <source>
        <dbReference type="RuleBase" id="RU102079"/>
    </source>
</evidence>
<sequence length="273" mass="31068">MVHMHRRKIVQDHVALLSFRWLLYHVILGSSLCKDALGSTDFVKDSDHGLICKSDLIPLMPSPASHLMCARMCKREPDCTAFMFDRQNSSFPGASTSERSGTCLWCPANDILSISFTPADPQLETWFNVRGFLVSLPTKDELVPIRDVLATVGRSVIVQGRVPEPVPRRCRFTLYVNDTESFAVRVSPHFHFHGYINKLFVNSKIENQWDTHIFPDNPFSAGRNFEIAVLARNNGFDVYIDGVFMKTLTQTAHFIGHIRYTSVLDFEDVIVRF</sequence>
<dbReference type="Gene3D" id="2.60.120.200">
    <property type="match status" value="1"/>
</dbReference>
<keyword evidence="6" id="KW-1185">Reference proteome</keyword>
<reference evidence="5 6" key="1">
    <citation type="journal article" date="2021" name="Elife">
        <title>Chloroplast acquisition without the gene transfer in kleptoplastic sea slugs, Plakobranchus ocellatus.</title>
        <authorList>
            <person name="Maeda T."/>
            <person name="Takahashi S."/>
            <person name="Yoshida T."/>
            <person name="Shimamura S."/>
            <person name="Takaki Y."/>
            <person name="Nagai Y."/>
            <person name="Toyoda A."/>
            <person name="Suzuki Y."/>
            <person name="Arimoto A."/>
            <person name="Ishii H."/>
            <person name="Satoh N."/>
            <person name="Nishiyama T."/>
            <person name="Hasebe M."/>
            <person name="Maruyama T."/>
            <person name="Minagawa J."/>
            <person name="Obokata J."/>
            <person name="Shigenobu S."/>
        </authorList>
    </citation>
    <scope>NUCLEOTIDE SEQUENCE [LARGE SCALE GENOMIC DNA]</scope>
</reference>
<dbReference type="InterPro" id="IPR013320">
    <property type="entry name" value="ConA-like_dom_sf"/>
</dbReference>
<evidence type="ECO:0000256" key="1">
    <source>
        <dbReference type="ARBA" id="ARBA00022734"/>
    </source>
</evidence>
<dbReference type="Proteomes" id="UP000735302">
    <property type="component" value="Unassembled WGS sequence"/>
</dbReference>
<dbReference type="PROSITE" id="PS51304">
    <property type="entry name" value="GALECTIN"/>
    <property type="match status" value="1"/>
</dbReference>
<feature type="domain" description="Galectin" evidence="4">
    <location>
        <begin position="142"/>
        <end position="273"/>
    </location>
</feature>
<dbReference type="InterPro" id="IPR044156">
    <property type="entry name" value="Galectin-like"/>
</dbReference>
<organism evidence="5 6">
    <name type="scientific">Plakobranchus ocellatus</name>
    <dbReference type="NCBI Taxonomy" id="259542"/>
    <lineage>
        <taxon>Eukaryota</taxon>
        <taxon>Metazoa</taxon>
        <taxon>Spiralia</taxon>
        <taxon>Lophotrochozoa</taxon>
        <taxon>Mollusca</taxon>
        <taxon>Gastropoda</taxon>
        <taxon>Heterobranchia</taxon>
        <taxon>Euthyneura</taxon>
        <taxon>Panpulmonata</taxon>
        <taxon>Sacoglossa</taxon>
        <taxon>Placobranchoidea</taxon>
        <taxon>Plakobranchidae</taxon>
        <taxon>Plakobranchus</taxon>
    </lineage>
</organism>
<dbReference type="Pfam" id="PF00337">
    <property type="entry name" value="Gal-bind_lectin"/>
    <property type="match status" value="1"/>
</dbReference>
<keyword evidence="3" id="KW-0732">Signal</keyword>
<dbReference type="GO" id="GO:0030246">
    <property type="term" value="F:carbohydrate binding"/>
    <property type="evidence" value="ECO:0007669"/>
    <property type="project" value="UniProtKB-UniRule"/>
</dbReference>
<proteinExistence type="predicted"/>
<dbReference type="PANTHER" id="PTHR11346">
    <property type="entry name" value="GALECTIN"/>
    <property type="match status" value="1"/>
</dbReference>
<evidence type="ECO:0000313" key="5">
    <source>
        <dbReference type="EMBL" id="GFN76567.1"/>
    </source>
</evidence>
<feature type="signal peptide" evidence="3">
    <location>
        <begin position="1"/>
        <end position="38"/>
    </location>
</feature>
<dbReference type="InterPro" id="IPR001079">
    <property type="entry name" value="Galectin_CRD"/>
</dbReference>
<dbReference type="SMART" id="SM00908">
    <property type="entry name" value="Gal-bind_lectin"/>
    <property type="match status" value="1"/>
</dbReference>
<evidence type="ECO:0000256" key="3">
    <source>
        <dbReference type="SAM" id="SignalP"/>
    </source>
</evidence>
<keyword evidence="1 2" id="KW-0430">Lectin</keyword>
<evidence type="ECO:0000313" key="6">
    <source>
        <dbReference type="Proteomes" id="UP000735302"/>
    </source>
</evidence>
<protein>
    <recommendedName>
        <fullName evidence="2">Galectin</fullName>
    </recommendedName>
</protein>
<dbReference type="SMART" id="SM00276">
    <property type="entry name" value="GLECT"/>
    <property type="match status" value="1"/>
</dbReference>
<evidence type="ECO:0000259" key="4">
    <source>
        <dbReference type="PROSITE" id="PS51304"/>
    </source>
</evidence>
<dbReference type="PANTHER" id="PTHR11346:SF147">
    <property type="entry name" value="GALECTIN"/>
    <property type="match status" value="1"/>
</dbReference>
<dbReference type="SUPFAM" id="SSF49899">
    <property type="entry name" value="Concanavalin A-like lectins/glucanases"/>
    <property type="match status" value="1"/>
</dbReference>
<name>A0AAV3Y2U1_9GAST</name>
<dbReference type="EMBL" id="BLXT01000403">
    <property type="protein sequence ID" value="GFN76567.1"/>
    <property type="molecule type" value="Genomic_DNA"/>
</dbReference>
<comment type="caution">
    <text evidence="5">The sequence shown here is derived from an EMBL/GenBank/DDBJ whole genome shotgun (WGS) entry which is preliminary data.</text>
</comment>
<dbReference type="AlphaFoldDB" id="A0AAV3Y2U1"/>